<organism evidence="1 2">
    <name type="scientific">Clostridium innocuum</name>
    <dbReference type="NCBI Taxonomy" id="1522"/>
    <lineage>
        <taxon>Bacteria</taxon>
        <taxon>Bacillati</taxon>
        <taxon>Bacillota</taxon>
        <taxon>Clostridia</taxon>
        <taxon>Eubacteriales</taxon>
        <taxon>Clostridiaceae</taxon>
        <taxon>Clostridium</taxon>
    </lineage>
</organism>
<sequence length="133" mass="16059">MGNAETELKERYVLNKFTEYPYHQWMLEEIQRELTEINRELSEKQYTDVTPWKKELIYRETELVKELNIHIQQMNQVEQWLKQLGENQQNIMRIYAMEHGCKNGCYCARATNNTESNVYKTAKRVIRKIALNL</sequence>
<accession>A0A099IC18</accession>
<proteinExistence type="predicted"/>
<dbReference type="AlphaFoldDB" id="A0A099IC18"/>
<reference evidence="1 2" key="1">
    <citation type="submission" date="2014-08" db="EMBL/GenBank/DDBJ databases">
        <title>Clostridium innocuum, an unnegligible vancomycin-resistant pathogen causing extra-intestinal infections.</title>
        <authorList>
            <person name="Feng Y."/>
            <person name="Chiu C.-H."/>
        </authorList>
    </citation>
    <scope>NUCLEOTIDE SEQUENCE [LARGE SCALE GENOMIC DNA]</scope>
    <source>
        <strain evidence="1 2">AN88</strain>
    </source>
</reference>
<dbReference type="EMBL" id="JQIF01000009">
    <property type="protein sequence ID" value="KGJ54722.1"/>
    <property type="molecule type" value="Genomic_DNA"/>
</dbReference>
<name>A0A099IC18_CLOIN</name>
<dbReference type="Proteomes" id="UP000030008">
    <property type="component" value="Unassembled WGS sequence"/>
</dbReference>
<comment type="caution">
    <text evidence="1">The sequence shown here is derived from an EMBL/GenBank/DDBJ whole genome shotgun (WGS) entry which is preliminary data.</text>
</comment>
<evidence type="ECO:0000313" key="2">
    <source>
        <dbReference type="Proteomes" id="UP000030008"/>
    </source>
</evidence>
<protein>
    <submittedName>
        <fullName evidence="1">Uncharacterized protein</fullName>
    </submittedName>
</protein>
<gene>
    <name evidence="1" type="ORF">CIAN88_01895</name>
</gene>
<evidence type="ECO:0000313" key="1">
    <source>
        <dbReference type="EMBL" id="KGJ54722.1"/>
    </source>
</evidence>
<dbReference type="RefSeq" id="WP_044903676.1">
    <property type="nucleotide sequence ID" value="NZ_JQIF01000009.1"/>
</dbReference>